<evidence type="ECO:0000256" key="6">
    <source>
        <dbReference type="ARBA" id="ARBA00023242"/>
    </source>
</evidence>
<dbReference type="AlphaFoldDB" id="A0AAN6WL72"/>
<dbReference type="GO" id="GO:0005737">
    <property type="term" value="C:cytoplasm"/>
    <property type="evidence" value="ECO:0007669"/>
    <property type="project" value="UniProtKB-SubCell"/>
</dbReference>
<dbReference type="InterPro" id="IPR031818">
    <property type="entry name" value="Hri1"/>
</dbReference>
<accession>A0AAN6WL72</accession>
<organism evidence="7 8">
    <name type="scientific">Podospora australis</name>
    <dbReference type="NCBI Taxonomy" id="1536484"/>
    <lineage>
        <taxon>Eukaryota</taxon>
        <taxon>Fungi</taxon>
        <taxon>Dikarya</taxon>
        <taxon>Ascomycota</taxon>
        <taxon>Pezizomycotina</taxon>
        <taxon>Sordariomycetes</taxon>
        <taxon>Sordariomycetidae</taxon>
        <taxon>Sordariales</taxon>
        <taxon>Podosporaceae</taxon>
        <taxon>Podospora</taxon>
    </lineage>
</organism>
<keyword evidence="8" id="KW-1185">Reference proteome</keyword>
<evidence type="ECO:0000256" key="4">
    <source>
        <dbReference type="ARBA" id="ARBA00017063"/>
    </source>
</evidence>
<evidence type="ECO:0000256" key="2">
    <source>
        <dbReference type="ARBA" id="ARBA00004496"/>
    </source>
</evidence>
<dbReference type="Pfam" id="PF16815">
    <property type="entry name" value="HRI1"/>
    <property type="match status" value="1"/>
</dbReference>
<dbReference type="EMBL" id="MU864507">
    <property type="protein sequence ID" value="KAK4184069.1"/>
    <property type="molecule type" value="Genomic_DNA"/>
</dbReference>
<dbReference type="CDD" id="cd11692">
    <property type="entry name" value="HRI1_N_like"/>
    <property type="match status" value="1"/>
</dbReference>
<evidence type="ECO:0000313" key="7">
    <source>
        <dbReference type="EMBL" id="KAK4184069.1"/>
    </source>
</evidence>
<keyword evidence="5" id="KW-0963">Cytoplasm</keyword>
<name>A0AAN6WL72_9PEZI</name>
<dbReference type="InterPro" id="IPR038744">
    <property type="entry name" value="Hri1_N"/>
</dbReference>
<dbReference type="Proteomes" id="UP001302126">
    <property type="component" value="Unassembled WGS sequence"/>
</dbReference>
<reference evidence="7" key="1">
    <citation type="journal article" date="2023" name="Mol. Phylogenet. Evol.">
        <title>Genome-scale phylogeny and comparative genomics of the fungal order Sordariales.</title>
        <authorList>
            <person name="Hensen N."/>
            <person name="Bonometti L."/>
            <person name="Westerberg I."/>
            <person name="Brannstrom I.O."/>
            <person name="Guillou S."/>
            <person name="Cros-Aarteil S."/>
            <person name="Calhoun S."/>
            <person name="Haridas S."/>
            <person name="Kuo A."/>
            <person name="Mondo S."/>
            <person name="Pangilinan J."/>
            <person name="Riley R."/>
            <person name="LaButti K."/>
            <person name="Andreopoulos B."/>
            <person name="Lipzen A."/>
            <person name="Chen C."/>
            <person name="Yan M."/>
            <person name="Daum C."/>
            <person name="Ng V."/>
            <person name="Clum A."/>
            <person name="Steindorff A."/>
            <person name="Ohm R.A."/>
            <person name="Martin F."/>
            <person name="Silar P."/>
            <person name="Natvig D.O."/>
            <person name="Lalanne C."/>
            <person name="Gautier V."/>
            <person name="Ament-Velasquez S.L."/>
            <person name="Kruys A."/>
            <person name="Hutchinson M.I."/>
            <person name="Powell A.J."/>
            <person name="Barry K."/>
            <person name="Miller A.N."/>
            <person name="Grigoriev I.V."/>
            <person name="Debuchy R."/>
            <person name="Gladieux P."/>
            <person name="Hiltunen Thoren M."/>
            <person name="Johannesson H."/>
        </authorList>
    </citation>
    <scope>NUCLEOTIDE SEQUENCE</scope>
    <source>
        <strain evidence="7">PSN309</strain>
    </source>
</reference>
<comment type="subcellular location">
    <subcellularLocation>
        <location evidence="2">Cytoplasm</location>
    </subcellularLocation>
    <subcellularLocation>
        <location evidence="1">Nucleus</location>
    </subcellularLocation>
</comment>
<reference evidence="7" key="2">
    <citation type="submission" date="2023-05" db="EMBL/GenBank/DDBJ databases">
        <authorList>
            <consortium name="Lawrence Berkeley National Laboratory"/>
            <person name="Steindorff A."/>
            <person name="Hensen N."/>
            <person name="Bonometti L."/>
            <person name="Westerberg I."/>
            <person name="Brannstrom I.O."/>
            <person name="Guillou S."/>
            <person name="Cros-Aarteil S."/>
            <person name="Calhoun S."/>
            <person name="Haridas S."/>
            <person name="Kuo A."/>
            <person name="Mondo S."/>
            <person name="Pangilinan J."/>
            <person name="Riley R."/>
            <person name="Labutti K."/>
            <person name="Andreopoulos B."/>
            <person name="Lipzen A."/>
            <person name="Chen C."/>
            <person name="Yanf M."/>
            <person name="Daum C."/>
            <person name="Ng V."/>
            <person name="Clum A."/>
            <person name="Ohm R."/>
            <person name="Martin F."/>
            <person name="Silar P."/>
            <person name="Natvig D."/>
            <person name="Lalanne C."/>
            <person name="Gautier V."/>
            <person name="Ament-Velasquez S.L."/>
            <person name="Kruys A."/>
            <person name="Hutchinson M.I."/>
            <person name="Powell A.J."/>
            <person name="Barry K."/>
            <person name="Miller A.N."/>
            <person name="Grigoriev I.V."/>
            <person name="Debuchy R."/>
            <person name="Gladieux P."/>
            <person name="Thoren M.H."/>
            <person name="Johannesson H."/>
        </authorList>
    </citation>
    <scope>NUCLEOTIDE SEQUENCE</scope>
    <source>
        <strain evidence="7">PSN309</strain>
    </source>
</reference>
<evidence type="ECO:0000256" key="5">
    <source>
        <dbReference type="ARBA" id="ARBA00022490"/>
    </source>
</evidence>
<proteinExistence type="inferred from homology"/>
<sequence length="245" mass="27506">MADISIREYIRWLPDGASEPTSTIVLTSPKRRFVDVRILKPTLGEKDAGVHLPLSRLDWAIAGTSSSEPRFDDSQKAHYSHCQWRHWINSRTVDTEGAADEGDNFAVTGDTALTLEKGRMVNPTTGIETDYEEMWRTGKIEGPPQDGGLVCLVVRWEGAEDDGIVRRGLVVRVGQHCQAFAREGDDISVERLQWEKSEERWVITARIGSKELLTDFVTMVGVQAEVDDEVVVRGDRWVVVEKVTN</sequence>
<evidence type="ECO:0000256" key="3">
    <source>
        <dbReference type="ARBA" id="ARBA00005229"/>
    </source>
</evidence>
<keyword evidence="6" id="KW-0539">Nucleus</keyword>
<dbReference type="InterPro" id="IPR043047">
    <property type="entry name" value="Hri1_N_sf"/>
</dbReference>
<evidence type="ECO:0000313" key="8">
    <source>
        <dbReference type="Proteomes" id="UP001302126"/>
    </source>
</evidence>
<evidence type="ECO:0000256" key="1">
    <source>
        <dbReference type="ARBA" id="ARBA00004123"/>
    </source>
</evidence>
<protein>
    <recommendedName>
        <fullName evidence="4">Protein HRI1</fullName>
    </recommendedName>
</protein>
<dbReference type="Gene3D" id="2.40.128.320">
    <property type="entry name" value="Protein HRI1, N-terminal domain"/>
    <property type="match status" value="1"/>
</dbReference>
<comment type="caution">
    <text evidence="7">The sequence shown here is derived from an EMBL/GenBank/DDBJ whole genome shotgun (WGS) entry which is preliminary data.</text>
</comment>
<gene>
    <name evidence="7" type="ORF">QBC35DRAFT_506723</name>
</gene>
<dbReference type="GO" id="GO:0005634">
    <property type="term" value="C:nucleus"/>
    <property type="evidence" value="ECO:0007669"/>
    <property type="project" value="UniProtKB-SubCell"/>
</dbReference>
<comment type="similarity">
    <text evidence="3">Belongs to the HRI1 family.</text>
</comment>